<dbReference type="Proteomes" id="UP000033636">
    <property type="component" value="Unassembled WGS sequence"/>
</dbReference>
<proteinExistence type="predicted"/>
<keyword evidence="1" id="KW-0548">Nucleotidyltransferase</keyword>
<evidence type="ECO:0000313" key="2">
    <source>
        <dbReference type="Proteomes" id="UP000033636"/>
    </source>
</evidence>
<sequence length="270" mass="29183">MPVALVVFAGGASRRFQRPGEAPVDKCKYPVEGRPMIERVVEAARPLVDAVYVAPGRKAGYGPPAIEDSPRFEGPMAAVDSAAARLSGWTLLFAPCDVPYITTRAFRELLAAEGSAVYVTPNGLVESHVFKAEADALAEALNAAVGRGGRLDDLFRLSRRASYLSPLAHGVAPKELLNVNYREDLAAEPQYGEALFDSDLVLSWDPPPLLEHIRTKSPEPLWRELRVYLESGLLSMAAHVLEDLATNNKRLGALAGLIKSAVGIRKARST</sequence>
<gene>
    <name evidence="1" type="ORF">TU35_003760</name>
</gene>
<comment type="caution">
    <text evidence="1">The sequence shown here is derived from an EMBL/GenBank/DDBJ whole genome shotgun (WGS) entry which is preliminary data.</text>
</comment>
<reference evidence="1" key="1">
    <citation type="submission" date="2024-07" db="EMBL/GenBank/DDBJ databases">
        <title>Metagenome and Metagenome-Assembled Genomes of Archaea from a hot spring from the geothermal field of Los Azufres, Mexico.</title>
        <authorList>
            <person name="Marin-Paredes R."/>
            <person name="Martinez-Romero E."/>
            <person name="Servin-Garciduenas L.E."/>
        </authorList>
    </citation>
    <scope>NUCLEOTIDE SEQUENCE</scope>
</reference>
<dbReference type="EMBL" id="JZWT02000007">
    <property type="protein sequence ID" value="MFB6490356.1"/>
    <property type="molecule type" value="Genomic_DNA"/>
</dbReference>
<protein>
    <submittedName>
        <fullName evidence="1">Molybdenum cofactor guanylyltransferase</fullName>
    </submittedName>
</protein>
<accession>A0ACC6V068</accession>
<name>A0ACC6V068_9CREN</name>
<evidence type="ECO:0000313" key="1">
    <source>
        <dbReference type="EMBL" id="MFB6490356.1"/>
    </source>
</evidence>
<organism evidence="1 2">
    <name type="scientific">Thermoproteus sp. AZ2</name>
    <dbReference type="NCBI Taxonomy" id="1609232"/>
    <lineage>
        <taxon>Archaea</taxon>
        <taxon>Thermoproteota</taxon>
        <taxon>Thermoprotei</taxon>
        <taxon>Thermoproteales</taxon>
        <taxon>Thermoproteaceae</taxon>
        <taxon>Thermoproteus</taxon>
    </lineage>
</organism>
<keyword evidence="1" id="KW-0808">Transferase</keyword>